<comment type="caution">
    <text evidence="1">The sequence shown here is derived from an EMBL/GenBank/DDBJ whole genome shotgun (WGS) entry which is preliminary data.</text>
</comment>
<dbReference type="AlphaFoldDB" id="A0A5J4J3L4"/>
<name>A0A5J4J3L4_9BACI</name>
<accession>A0A5J4J3L4</accession>
<dbReference type="Proteomes" id="UP000391919">
    <property type="component" value="Unassembled WGS sequence"/>
</dbReference>
<organism evidence="1 2">
    <name type="scientific">Weizmannia acidilactici</name>
    <dbReference type="NCBI Taxonomy" id="2607726"/>
    <lineage>
        <taxon>Bacteria</taxon>
        <taxon>Bacillati</taxon>
        <taxon>Bacillota</taxon>
        <taxon>Bacilli</taxon>
        <taxon>Bacillales</taxon>
        <taxon>Bacillaceae</taxon>
        <taxon>Heyndrickxia</taxon>
    </lineage>
</organism>
<protein>
    <submittedName>
        <fullName evidence="1">Uncharacterized protein</fullName>
    </submittedName>
</protein>
<evidence type="ECO:0000313" key="2">
    <source>
        <dbReference type="Proteomes" id="UP000391919"/>
    </source>
</evidence>
<reference evidence="1 2" key="1">
    <citation type="submission" date="2019-09" db="EMBL/GenBank/DDBJ databases">
        <title>Draft genome sequence of Bacillus sp. JC-7.</title>
        <authorList>
            <person name="Tanaka N."/>
            <person name="Shiwa Y."/>
            <person name="Fujita N."/>
            <person name="Tanasupawat S."/>
        </authorList>
    </citation>
    <scope>NUCLEOTIDE SEQUENCE [LARGE SCALE GENOMIC DNA]</scope>
    <source>
        <strain evidence="1 2">JC-7</strain>
    </source>
</reference>
<sequence>MNGWIKWLAMLLLLTGLYRNRYRIFNAVLGYGLIRKWAVTAAMRIPGIRSRFIQSAFQ</sequence>
<keyword evidence="2" id="KW-1185">Reference proteome</keyword>
<proteinExistence type="predicted"/>
<dbReference type="RefSeq" id="WP_172967454.1">
    <property type="nucleotide sequence ID" value="NZ_BKZP01000012.1"/>
</dbReference>
<dbReference type="EMBL" id="BKZQ01000008">
    <property type="protein sequence ID" value="GER69556.1"/>
    <property type="molecule type" value="Genomic_DNA"/>
</dbReference>
<evidence type="ECO:0000313" key="1">
    <source>
        <dbReference type="EMBL" id="GER69556.1"/>
    </source>
</evidence>
<gene>
    <name evidence="1" type="ORF">BpJC7_08590</name>
</gene>